<evidence type="ECO:0000256" key="6">
    <source>
        <dbReference type="ARBA" id="ARBA00023136"/>
    </source>
</evidence>
<dbReference type="NCBIfam" id="TIGR03592">
    <property type="entry name" value="yidC_oxa1_cterm"/>
    <property type="match status" value="1"/>
</dbReference>
<evidence type="ECO:0000256" key="2">
    <source>
        <dbReference type="ARBA" id="ARBA00010527"/>
    </source>
</evidence>
<feature type="domain" description="Membrane insertase YidC/Oxa/ALB C-terminal" evidence="14">
    <location>
        <begin position="84"/>
        <end position="298"/>
    </location>
</feature>
<dbReference type="Pfam" id="PF02096">
    <property type="entry name" value="60KD_IMP"/>
    <property type="match status" value="1"/>
</dbReference>
<dbReference type="GO" id="GO:0005886">
    <property type="term" value="C:plasma membrane"/>
    <property type="evidence" value="ECO:0007669"/>
    <property type="project" value="TreeGrafter"/>
</dbReference>
<evidence type="ECO:0000256" key="12">
    <source>
        <dbReference type="RuleBase" id="RU003945"/>
    </source>
</evidence>
<dbReference type="GO" id="GO:0051205">
    <property type="term" value="P:protein insertion into membrane"/>
    <property type="evidence" value="ECO:0007669"/>
    <property type="project" value="TreeGrafter"/>
</dbReference>
<dbReference type="PANTHER" id="PTHR12428:SF65">
    <property type="entry name" value="CYTOCHROME C OXIDASE ASSEMBLY PROTEIN COX18, MITOCHONDRIAL"/>
    <property type="match status" value="1"/>
</dbReference>
<sequence>MPCPTRRVVDFRELLERPSRSSEFHPCGGRRATRRRPLIPSPSGELFVDPFAFGPFQAVLDFAYSAVAALGTALAPFAGASSAALAIALATVIVRIAMLPLGIAAAKSSAAARRLAPQVAELRRRHSKNPERMQRELATLYRDAGTSPVAGCLPLLAQAPLVAVIYAIFTRPEIHGGLNSLLADGLAGVPLGIPLGHTVFSGAIDPASVVVMLIAVLSITLAAELSRRLALRLAPPSLPAPEPAPGQPVMPTPSPGMMRALGFAPYLSLVAAVFVPFAATIYMAISALWGVGERWILARRYARVV</sequence>
<dbReference type="EMBL" id="QEOP01000001">
    <property type="protein sequence ID" value="PVZ96163.1"/>
    <property type="molecule type" value="Genomic_DNA"/>
</dbReference>
<protein>
    <recommendedName>
        <fullName evidence="3">Membrane protein insertase YidC</fullName>
    </recommendedName>
    <alternativeName>
        <fullName evidence="11">Foldase YidC</fullName>
    </alternativeName>
    <alternativeName>
        <fullName evidence="10">Membrane integrase YidC</fullName>
    </alternativeName>
    <alternativeName>
        <fullName evidence="9">Membrane protein YidC</fullName>
    </alternativeName>
</protein>
<dbReference type="InterPro" id="IPR001708">
    <property type="entry name" value="YidC/ALB3/OXA1/COX18"/>
</dbReference>
<feature type="transmembrane region" description="Helical" evidence="13">
    <location>
        <begin position="148"/>
        <end position="169"/>
    </location>
</feature>
<feature type="transmembrane region" description="Helical" evidence="13">
    <location>
        <begin position="206"/>
        <end position="223"/>
    </location>
</feature>
<evidence type="ECO:0000256" key="1">
    <source>
        <dbReference type="ARBA" id="ARBA00004141"/>
    </source>
</evidence>
<comment type="function">
    <text evidence="7">Required for the insertion and/or proper folding and/or complex formation of integral membrane proteins into the membrane. Involved in integration of membrane proteins that insert both dependently and independently of the Sec translocase complex, as well as at least some lipoproteins. Aids folding of multispanning membrane proteins.</text>
</comment>
<dbReference type="PANTHER" id="PTHR12428">
    <property type="entry name" value="OXA1"/>
    <property type="match status" value="1"/>
</dbReference>
<evidence type="ECO:0000256" key="13">
    <source>
        <dbReference type="SAM" id="Phobius"/>
    </source>
</evidence>
<keyword evidence="6 13" id="KW-0472">Membrane</keyword>
<comment type="subcellular location">
    <subcellularLocation>
        <location evidence="1 12">Membrane</location>
        <topology evidence="1 12">Multi-pass membrane protein</topology>
    </subcellularLocation>
</comment>
<evidence type="ECO:0000256" key="9">
    <source>
        <dbReference type="ARBA" id="ARBA00031538"/>
    </source>
</evidence>
<feature type="transmembrane region" description="Helical" evidence="13">
    <location>
        <begin position="266"/>
        <end position="291"/>
    </location>
</feature>
<reference evidence="15 16" key="1">
    <citation type="submission" date="2018-05" db="EMBL/GenBank/DDBJ databases">
        <title>Amnibacterium sp. M8JJ-5, whole genome shotgun sequence.</title>
        <authorList>
            <person name="Tuo L."/>
        </authorList>
    </citation>
    <scope>NUCLEOTIDE SEQUENCE [LARGE SCALE GENOMIC DNA]</scope>
    <source>
        <strain evidence="15 16">M8JJ-5</strain>
    </source>
</reference>
<gene>
    <name evidence="15" type="ORF">DDQ50_06960</name>
</gene>
<keyword evidence="16" id="KW-1185">Reference proteome</keyword>
<evidence type="ECO:0000256" key="8">
    <source>
        <dbReference type="ARBA" id="ARBA00026028"/>
    </source>
</evidence>
<accession>A0A2V1HUA4</accession>
<organism evidence="15 16">
    <name type="scientific">Amnibacterium flavum</name>
    <dbReference type="NCBI Taxonomy" id="2173173"/>
    <lineage>
        <taxon>Bacteria</taxon>
        <taxon>Bacillati</taxon>
        <taxon>Actinomycetota</taxon>
        <taxon>Actinomycetes</taxon>
        <taxon>Micrococcales</taxon>
        <taxon>Microbacteriaceae</taxon>
        <taxon>Amnibacterium</taxon>
    </lineage>
</organism>
<name>A0A2V1HUA4_9MICO</name>
<keyword evidence="4 12" id="KW-0812">Transmembrane</keyword>
<proteinExistence type="inferred from homology"/>
<comment type="subunit">
    <text evidence="8">Interacts with the Sec translocase complex via SecD. Specifically interacts with transmembrane segments of nascent integral membrane proteins during membrane integration.</text>
</comment>
<dbReference type="AlphaFoldDB" id="A0A2V1HUA4"/>
<evidence type="ECO:0000259" key="14">
    <source>
        <dbReference type="Pfam" id="PF02096"/>
    </source>
</evidence>
<dbReference type="Proteomes" id="UP000244893">
    <property type="component" value="Unassembled WGS sequence"/>
</dbReference>
<evidence type="ECO:0000256" key="5">
    <source>
        <dbReference type="ARBA" id="ARBA00022989"/>
    </source>
</evidence>
<evidence type="ECO:0000256" key="10">
    <source>
        <dbReference type="ARBA" id="ARBA00033245"/>
    </source>
</evidence>
<feature type="transmembrane region" description="Helical" evidence="13">
    <location>
        <begin position="84"/>
        <end position="106"/>
    </location>
</feature>
<comment type="caution">
    <text evidence="15">The sequence shown here is derived from an EMBL/GenBank/DDBJ whole genome shotgun (WGS) entry which is preliminary data.</text>
</comment>
<dbReference type="InterPro" id="IPR028055">
    <property type="entry name" value="YidC/Oxa/ALB_C"/>
</dbReference>
<dbReference type="GO" id="GO:0032977">
    <property type="term" value="F:membrane insertase activity"/>
    <property type="evidence" value="ECO:0007669"/>
    <property type="project" value="InterPro"/>
</dbReference>
<evidence type="ECO:0000256" key="4">
    <source>
        <dbReference type="ARBA" id="ARBA00022692"/>
    </source>
</evidence>
<evidence type="ECO:0000256" key="3">
    <source>
        <dbReference type="ARBA" id="ARBA00015325"/>
    </source>
</evidence>
<dbReference type="OrthoDB" id="9780552at2"/>
<comment type="similarity">
    <text evidence="2">Belongs to the OXA1/ALB3/YidC family. Type 1 subfamily.</text>
</comment>
<evidence type="ECO:0000313" key="15">
    <source>
        <dbReference type="EMBL" id="PVZ96163.1"/>
    </source>
</evidence>
<feature type="transmembrane region" description="Helical" evidence="13">
    <location>
        <begin position="181"/>
        <end position="200"/>
    </location>
</feature>
<evidence type="ECO:0000256" key="7">
    <source>
        <dbReference type="ARBA" id="ARBA00025034"/>
    </source>
</evidence>
<keyword evidence="5 13" id="KW-1133">Transmembrane helix</keyword>
<feature type="transmembrane region" description="Helical" evidence="13">
    <location>
        <begin position="56"/>
        <end position="77"/>
    </location>
</feature>
<evidence type="ECO:0000256" key="11">
    <source>
        <dbReference type="ARBA" id="ARBA00033342"/>
    </source>
</evidence>
<evidence type="ECO:0000313" key="16">
    <source>
        <dbReference type="Proteomes" id="UP000244893"/>
    </source>
</evidence>